<feature type="domain" description="PIN" evidence="1">
    <location>
        <begin position="9"/>
        <end position="100"/>
    </location>
</feature>
<keyword evidence="4" id="KW-1185">Reference proteome</keyword>
<sequence>MLYAALLRDLVLRLAVERVCQVHWSAEIQHEWKRHLVDDAGYAEAVIARTQARMDAAFPQAQVTGYEGLIPELSLPDPADCHVLAAAVQARASVLVTFNLKDFPPEVLAGHGLLPLHPDVLLPRLWAESPDGFRQALKRPMGALKAPPMGLEDIAAALANLQMPRTALLLRDEIRF</sequence>
<name>A0A1U7NZC4_9DEIO</name>
<dbReference type="Proteomes" id="UP000186607">
    <property type="component" value="Unassembled WGS sequence"/>
</dbReference>
<organism evidence="3 4">
    <name type="scientific">Deinococcus marmoris</name>
    <dbReference type="NCBI Taxonomy" id="249408"/>
    <lineage>
        <taxon>Bacteria</taxon>
        <taxon>Thermotogati</taxon>
        <taxon>Deinococcota</taxon>
        <taxon>Deinococci</taxon>
        <taxon>Deinococcales</taxon>
        <taxon>Deinococcaceae</taxon>
        <taxon>Deinococcus</taxon>
    </lineage>
</organism>
<dbReference type="InterPro" id="IPR002716">
    <property type="entry name" value="PIN_dom"/>
</dbReference>
<evidence type="ECO:0000259" key="1">
    <source>
        <dbReference type="Pfam" id="PF13470"/>
    </source>
</evidence>
<dbReference type="STRING" id="249408.BOO71_0006364"/>
<evidence type="ECO:0000313" key="4">
    <source>
        <dbReference type="Proteomes" id="UP000186607"/>
    </source>
</evidence>
<proteinExistence type="predicted"/>
<evidence type="ECO:0000259" key="2">
    <source>
        <dbReference type="Pfam" id="PF26343"/>
    </source>
</evidence>
<reference evidence="3 4" key="1">
    <citation type="submission" date="2017-01" db="EMBL/GenBank/DDBJ databases">
        <title>Genome Analysis of Deinococcus marmoris KOPRI26562.</title>
        <authorList>
            <person name="Kim J.H."/>
            <person name="Oh H.-M."/>
        </authorList>
    </citation>
    <scope>NUCLEOTIDE SEQUENCE [LARGE SCALE GENOMIC DNA]</scope>
    <source>
        <strain evidence="3 4">KOPRI26562</strain>
    </source>
</reference>
<dbReference type="Pfam" id="PF13470">
    <property type="entry name" value="PIN_3"/>
    <property type="match status" value="1"/>
</dbReference>
<protein>
    <submittedName>
        <fullName evidence="3">Uncharacterized protein</fullName>
    </submittedName>
</protein>
<comment type="caution">
    <text evidence="3">The sequence shown here is derived from an EMBL/GenBank/DDBJ whole genome shotgun (WGS) entry which is preliminary data.</text>
</comment>
<dbReference type="EMBL" id="MSTI01000069">
    <property type="protein sequence ID" value="OLV18260.1"/>
    <property type="molecule type" value="Genomic_DNA"/>
</dbReference>
<evidence type="ECO:0000313" key="3">
    <source>
        <dbReference type="EMBL" id="OLV18260.1"/>
    </source>
</evidence>
<dbReference type="Pfam" id="PF26343">
    <property type="entry name" value="VapC50_C"/>
    <property type="match status" value="1"/>
</dbReference>
<accession>A0A1U7NZC4</accession>
<feature type="domain" description="VapC50 C-terminal" evidence="2">
    <location>
        <begin position="118"/>
        <end position="171"/>
    </location>
</feature>
<dbReference type="InterPro" id="IPR058652">
    <property type="entry name" value="VapC50_C"/>
</dbReference>
<gene>
    <name evidence="3" type="ORF">BOO71_0006364</name>
</gene>
<dbReference type="AlphaFoldDB" id="A0A1U7NZC4"/>